<proteinExistence type="predicted"/>
<dbReference type="RefSeq" id="WP_119955103.1">
    <property type="nucleotide sequence ID" value="NZ_QYUR01000003.1"/>
</dbReference>
<comment type="caution">
    <text evidence="1">The sequence shown here is derived from an EMBL/GenBank/DDBJ whole genome shotgun (WGS) entry which is preliminary data.</text>
</comment>
<organism evidence="1 2">
    <name type="scientific">Pseudomonas cavernicola</name>
    <dbReference type="NCBI Taxonomy" id="2320866"/>
    <lineage>
        <taxon>Bacteria</taxon>
        <taxon>Pseudomonadati</taxon>
        <taxon>Pseudomonadota</taxon>
        <taxon>Gammaproteobacteria</taxon>
        <taxon>Pseudomonadales</taxon>
        <taxon>Pseudomonadaceae</taxon>
        <taxon>Pseudomonas</taxon>
    </lineage>
</organism>
<evidence type="ECO:0000313" key="2">
    <source>
        <dbReference type="Proteomes" id="UP000284021"/>
    </source>
</evidence>
<accession>A0A418XEL7</accession>
<dbReference type="EMBL" id="QYUR01000003">
    <property type="protein sequence ID" value="RJG10971.1"/>
    <property type="molecule type" value="Genomic_DNA"/>
</dbReference>
<gene>
    <name evidence="1" type="ORF">D3879_14935</name>
</gene>
<sequence length="237" mass="26110">MPTENQNHPDDIEAIEKLHRQYTAKLDGLNDDLMTFQDSAYAMGLARGTLIASSSAAIVLPALLEQCRTVFAGDQPALDVIEYLVALADDARLNPVRVAQSDHSAQNLNMVPDDLESRMKAAGMLSVTELLAGAPIDAFVKHAGVNDLATFGQWLEMKRKEYVSLQARFTLDKREDDELYEWVVAHAAVFGEVHINFKSAAGAISRDLLERATNFGRPDLMEIALEELRQLLAGVKS</sequence>
<dbReference type="AlphaFoldDB" id="A0A418XEL7"/>
<reference evidence="1 2" key="1">
    <citation type="submission" date="2018-09" db="EMBL/GenBank/DDBJ databases">
        <authorList>
            <person name="Zhu H."/>
        </authorList>
    </citation>
    <scope>NUCLEOTIDE SEQUENCE [LARGE SCALE GENOMIC DNA]</scope>
    <source>
        <strain evidence="1 2">K1S02-6</strain>
    </source>
</reference>
<dbReference type="OrthoDB" id="2376767at2"/>
<name>A0A418XEL7_9PSED</name>
<evidence type="ECO:0000313" key="1">
    <source>
        <dbReference type="EMBL" id="RJG10971.1"/>
    </source>
</evidence>
<keyword evidence="2" id="KW-1185">Reference proteome</keyword>
<dbReference type="Proteomes" id="UP000284021">
    <property type="component" value="Unassembled WGS sequence"/>
</dbReference>
<protein>
    <submittedName>
        <fullName evidence="1">Uncharacterized protein</fullName>
    </submittedName>
</protein>